<evidence type="ECO:0000259" key="2">
    <source>
        <dbReference type="Pfam" id="PF08486"/>
    </source>
</evidence>
<dbReference type="Proteomes" id="UP000823918">
    <property type="component" value="Unassembled WGS sequence"/>
</dbReference>
<feature type="compositionally biased region" description="Polar residues" evidence="1">
    <location>
        <begin position="34"/>
        <end position="48"/>
    </location>
</feature>
<dbReference type="InterPro" id="IPR013693">
    <property type="entry name" value="SpoIID/LytB_N"/>
</dbReference>
<dbReference type="NCBIfam" id="TIGR02870">
    <property type="entry name" value="spore_II_D"/>
    <property type="match status" value="1"/>
</dbReference>
<organism evidence="3 4">
    <name type="scientific">Candidatus Ruthenibacterium merdavium</name>
    <dbReference type="NCBI Taxonomy" id="2838752"/>
    <lineage>
        <taxon>Bacteria</taxon>
        <taxon>Bacillati</taxon>
        <taxon>Bacillota</taxon>
        <taxon>Clostridia</taxon>
        <taxon>Eubacteriales</taxon>
        <taxon>Oscillospiraceae</taxon>
        <taxon>Ruthenibacterium</taxon>
    </lineage>
</organism>
<name>A0A9D2TKB2_9FIRM</name>
<comment type="caution">
    <text evidence="3">The sequence shown here is derived from an EMBL/GenBank/DDBJ whole genome shotgun (WGS) entry which is preliminary data.</text>
</comment>
<protein>
    <submittedName>
        <fullName evidence="3">Stage II sporulation protein D</fullName>
    </submittedName>
</protein>
<dbReference type="EMBL" id="DWWA01000027">
    <property type="protein sequence ID" value="HJC72221.1"/>
    <property type="molecule type" value="Genomic_DNA"/>
</dbReference>
<feature type="domain" description="Sporulation stage II protein D amidase enhancer LytB N-terminal" evidence="2">
    <location>
        <begin position="75"/>
        <end position="181"/>
    </location>
</feature>
<gene>
    <name evidence="3" type="primary">spoIID</name>
    <name evidence="3" type="ORF">H9698_05450</name>
</gene>
<dbReference type="InterPro" id="IPR013486">
    <property type="entry name" value="SpoIID/LytB"/>
</dbReference>
<dbReference type="AlphaFoldDB" id="A0A9D2TKB2"/>
<evidence type="ECO:0000256" key="1">
    <source>
        <dbReference type="SAM" id="MobiDB-lite"/>
    </source>
</evidence>
<proteinExistence type="predicted"/>
<accession>A0A9D2TKB2</accession>
<evidence type="ECO:0000313" key="4">
    <source>
        <dbReference type="Proteomes" id="UP000823918"/>
    </source>
</evidence>
<evidence type="ECO:0000313" key="3">
    <source>
        <dbReference type="EMBL" id="HJC72221.1"/>
    </source>
</evidence>
<dbReference type="NCBIfam" id="TIGR02669">
    <property type="entry name" value="SpoIID_LytB"/>
    <property type="match status" value="1"/>
</dbReference>
<reference evidence="3" key="1">
    <citation type="journal article" date="2021" name="PeerJ">
        <title>Extensive microbial diversity within the chicken gut microbiome revealed by metagenomics and culture.</title>
        <authorList>
            <person name="Gilroy R."/>
            <person name="Ravi A."/>
            <person name="Getino M."/>
            <person name="Pursley I."/>
            <person name="Horton D.L."/>
            <person name="Alikhan N.F."/>
            <person name="Baker D."/>
            <person name="Gharbi K."/>
            <person name="Hall N."/>
            <person name="Watson M."/>
            <person name="Adriaenssens E.M."/>
            <person name="Foster-Nyarko E."/>
            <person name="Jarju S."/>
            <person name="Secka A."/>
            <person name="Antonio M."/>
            <person name="Oren A."/>
            <person name="Chaudhuri R.R."/>
            <person name="La Ragione R."/>
            <person name="Hildebrand F."/>
            <person name="Pallen M.J."/>
        </authorList>
    </citation>
    <scope>NUCLEOTIDE SEQUENCE</scope>
    <source>
        <strain evidence="3">5933</strain>
    </source>
</reference>
<dbReference type="GO" id="GO:0030435">
    <property type="term" value="P:sporulation resulting in formation of a cellular spore"/>
    <property type="evidence" value="ECO:0007669"/>
    <property type="project" value="InterPro"/>
</dbReference>
<feature type="region of interest" description="Disordered" evidence="1">
    <location>
        <begin position="32"/>
        <end position="60"/>
    </location>
</feature>
<dbReference type="InterPro" id="IPR014225">
    <property type="entry name" value="Spore_II_D_firmicutes"/>
</dbReference>
<dbReference type="Pfam" id="PF08486">
    <property type="entry name" value="SpoIID"/>
    <property type="match status" value="1"/>
</dbReference>
<reference evidence="3" key="2">
    <citation type="submission" date="2021-04" db="EMBL/GenBank/DDBJ databases">
        <authorList>
            <person name="Gilroy R."/>
        </authorList>
    </citation>
    <scope>NUCLEOTIDE SEQUENCE</scope>
    <source>
        <strain evidence="3">5933</strain>
    </source>
</reference>
<sequence>MKRVLPALLLFAALIYLVPMVGFFLKDGLPGKDTPSSQTQSVPESTPPETGEDELSGGAEAPQTTADYFAILDSTTGRVNIVSALDYTIGAVAAEMPMNYADDALMAQAVAAHSYALSLKQNPDKDIKLQEANADFEADPTRKLGYITQKEMKMLWGEDYEVYYQRLKTLIEPIIGQVLTYDNAPIAACYHAISNGMTQSAEAVWGQSVPYLTPVDSSSDTQSPEFEETLTMTAQEVKDALTSNFAGIDCSGDPSGWFGEFQRNEQNYVTSVMIGPTKCKAADMRMALGLRSTDFTITWTEDHFTIVTHGYGHGVGMSQFGANVMALNGKGYAEILAHYYPGTVLQDAAAAA</sequence>